<dbReference type="Gene3D" id="3.40.190.290">
    <property type="match status" value="1"/>
</dbReference>
<dbReference type="InterPro" id="IPR000847">
    <property type="entry name" value="LysR_HTH_N"/>
</dbReference>
<dbReference type="STRING" id="1429043.X474_03085"/>
<dbReference type="InterPro" id="IPR036388">
    <property type="entry name" value="WH-like_DNA-bd_sf"/>
</dbReference>
<dbReference type="EMBL" id="AZAC01000002">
    <property type="protein sequence ID" value="KIX15641.1"/>
    <property type="molecule type" value="Genomic_DNA"/>
</dbReference>
<evidence type="ECO:0000256" key="1">
    <source>
        <dbReference type="ARBA" id="ARBA00009437"/>
    </source>
</evidence>
<dbReference type="NCBIfam" id="NF002964">
    <property type="entry name" value="PRK03635.1"/>
    <property type="match status" value="1"/>
</dbReference>
<dbReference type="AlphaFoldDB" id="A0A0D2JIY1"/>
<dbReference type="RefSeq" id="WP_044346580.1">
    <property type="nucleotide sequence ID" value="NZ_AZAC01000002.1"/>
</dbReference>
<dbReference type="PANTHER" id="PTHR30579:SF2">
    <property type="entry name" value="HTH-TYPE TRANSCRIPTIONAL REGULATOR ARGP"/>
    <property type="match status" value="1"/>
</dbReference>
<dbReference type="GO" id="GO:0003677">
    <property type="term" value="F:DNA binding"/>
    <property type="evidence" value="ECO:0007669"/>
    <property type="project" value="UniProtKB-KW"/>
</dbReference>
<dbReference type="Pfam" id="PF00126">
    <property type="entry name" value="HTH_1"/>
    <property type="match status" value="1"/>
</dbReference>
<dbReference type="GO" id="GO:0003700">
    <property type="term" value="F:DNA-binding transcription factor activity"/>
    <property type="evidence" value="ECO:0007669"/>
    <property type="project" value="InterPro"/>
</dbReference>
<comment type="similarity">
    <text evidence="1">Belongs to the LysR transcriptional regulatory family.</text>
</comment>
<dbReference type="PANTHER" id="PTHR30579">
    <property type="entry name" value="TRANSCRIPTIONAL REGULATOR"/>
    <property type="match status" value="1"/>
</dbReference>
<dbReference type="OrthoDB" id="3252676at2"/>
<protein>
    <submittedName>
        <fullName evidence="6">Chromosome replication initiation inhibitor protein</fullName>
    </submittedName>
</protein>
<evidence type="ECO:0000313" key="6">
    <source>
        <dbReference type="EMBL" id="KIX15641.1"/>
    </source>
</evidence>
<dbReference type="InterPro" id="IPR036390">
    <property type="entry name" value="WH_DNA-bd_sf"/>
</dbReference>
<gene>
    <name evidence="6" type="ORF">X474_03085</name>
</gene>
<dbReference type="PROSITE" id="PS50931">
    <property type="entry name" value="HTH_LYSR"/>
    <property type="match status" value="1"/>
</dbReference>
<sequence length="296" mass="33112">MFDYKLLQAFHMVVTTGGFEKAARELFITQSAVSQRVKLLEEQMGQVLLSRTSPPRPTPQGLKLLKHFGQVSRLEQDLKADLLPSSEQGFNNLALGVNADSLATWFPKAVTPLIRTENLLLNLLVDDQEQTHRFMRQGKVQGCVSVQKNPLQGCKAGYLGYMEYRLLASSEFTAKWFPHGVDSRSLSQAPGVLFNLKDELHTKMVSLVLGEKPPTMPLHHIPSVKQFNQLIADGLAYGVLPDQQAGKRLKSGLLRDLSPGHSLRVRLYWHYWNLKSGLLERFSTGLIKAAQGELPV</sequence>
<dbReference type="Proteomes" id="UP000032233">
    <property type="component" value="Unassembled WGS sequence"/>
</dbReference>
<dbReference type="Gene3D" id="1.10.10.10">
    <property type="entry name" value="Winged helix-like DNA-binding domain superfamily/Winged helix DNA-binding domain"/>
    <property type="match status" value="1"/>
</dbReference>
<dbReference type="SUPFAM" id="SSF46785">
    <property type="entry name" value="Winged helix' DNA-binding domain"/>
    <property type="match status" value="1"/>
</dbReference>
<reference evidence="6 7" key="1">
    <citation type="submission" date="2013-11" db="EMBL/GenBank/DDBJ databases">
        <title>Metagenomic analysis of a methanogenic consortium involved in long chain n-alkane degradation.</title>
        <authorList>
            <person name="Davidova I.A."/>
            <person name="Callaghan A.V."/>
            <person name="Wawrik B."/>
            <person name="Pruitt S."/>
            <person name="Marks C."/>
            <person name="Duncan K.E."/>
            <person name="Suflita J.M."/>
        </authorList>
    </citation>
    <scope>NUCLEOTIDE SEQUENCE [LARGE SCALE GENOMIC DNA]</scope>
    <source>
        <strain evidence="6 7">SPR</strain>
    </source>
</reference>
<proteinExistence type="inferred from homology"/>
<evidence type="ECO:0000256" key="2">
    <source>
        <dbReference type="ARBA" id="ARBA00023015"/>
    </source>
</evidence>
<evidence type="ECO:0000259" key="5">
    <source>
        <dbReference type="PROSITE" id="PS50931"/>
    </source>
</evidence>
<dbReference type="InterPro" id="IPR050176">
    <property type="entry name" value="LTTR"/>
</dbReference>
<keyword evidence="4" id="KW-0804">Transcription</keyword>
<name>A0A0D2JIY1_9BACT</name>
<feature type="domain" description="HTH lysR-type" evidence="5">
    <location>
        <begin position="2"/>
        <end position="58"/>
    </location>
</feature>
<keyword evidence="2" id="KW-0805">Transcription regulation</keyword>
<comment type="caution">
    <text evidence="6">The sequence shown here is derived from an EMBL/GenBank/DDBJ whole genome shotgun (WGS) entry which is preliminary data.</text>
</comment>
<dbReference type="FunCoup" id="A0A0D2JIY1">
    <property type="interactions" value="81"/>
</dbReference>
<dbReference type="InterPro" id="IPR017685">
    <property type="entry name" value="ArgP"/>
</dbReference>
<organism evidence="6 7">
    <name type="scientific">Dethiosulfatarculus sandiegensis</name>
    <dbReference type="NCBI Taxonomy" id="1429043"/>
    <lineage>
        <taxon>Bacteria</taxon>
        <taxon>Pseudomonadati</taxon>
        <taxon>Thermodesulfobacteriota</taxon>
        <taxon>Desulfarculia</taxon>
        <taxon>Desulfarculales</taxon>
        <taxon>Desulfarculaceae</taxon>
        <taxon>Dethiosulfatarculus</taxon>
    </lineage>
</organism>
<dbReference type="InParanoid" id="A0A0D2JIY1"/>
<dbReference type="PRINTS" id="PR00039">
    <property type="entry name" value="HTHLYSR"/>
</dbReference>
<keyword evidence="3" id="KW-0238">DNA-binding</keyword>
<evidence type="ECO:0000256" key="3">
    <source>
        <dbReference type="ARBA" id="ARBA00023125"/>
    </source>
</evidence>
<dbReference type="SUPFAM" id="SSF53850">
    <property type="entry name" value="Periplasmic binding protein-like II"/>
    <property type="match status" value="1"/>
</dbReference>
<dbReference type="NCBIfam" id="NF009888">
    <property type="entry name" value="PRK13348.1"/>
    <property type="match status" value="1"/>
</dbReference>
<evidence type="ECO:0000256" key="4">
    <source>
        <dbReference type="ARBA" id="ARBA00023163"/>
    </source>
</evidence>
<dbReference type="NCBIfam" id="TIGR03298">
    <property type="entry name" value="argP"/>
    <property type="match status" value="1"/>
</dbReference>
<keyword evidence="7" id="KW-1185">Reference proteome</keyword>
<evidence type="ECO:0000313" key="7">
    <source>
        <dbReference type="Proteomes" id="UP000032233"/>
    </source>
</evidence>
<accession>A0A0D2JIY1</accession>